<name>A0ABP1NT40_XYLVO</name>
<evidence type="ECO:0000256" key="1">
    <source>
        <dbReference type="SAM" id="Coils"/>
    </source>
</evidence>
<feature type="region of interest" description="Disordered" evidence="2">
    <location>
        <begin position="231"/>
        <end position="252"/>
    </location>
</feature>
<evidence type="ECO:0000259" key="3">
    <source>
        <dbReference type="PROSITE" id="PS51203"/>
    </source>
</evidence>
<reference evidence="4 5" key="1">
    <citation type="submission" date="2024-08" db="EMBL/GenBank/DDBJ databases">
        <authorList>
            <person name="Will J Nash"/>
            <person name="Angela Man"/>
            <person name="Seanna McTaggart"/>
            <person name="Kendall Baker"/>
            <person name="Tom Barker"/>
            <person name="Leah Catchpole"/>
            <person name="Alex Durrant"/>
            <person name="Karim Gharbi"/>
            <person name="Naomi Irish"/>
            <person name="Gemy Kaithakottil"/>
            <person name="Debby Ku"/>
            <person name="Aaliyah Providence"/>
            <person name="Felix Shaw"/>
            <person name="David Swarbreck"/>
            <person name="Chris Watkins"/>
            <person name="Ann M. McCartney"/>
            <person name="Giulio Formenti"/>
            <person name="Alice Mouton"/>
            <person name="Noel Vella"/>
            <person name="Bjorn M von Reumont"/>
            <person name="Adriana Vella"/>
            <person name="Wilfried Haerty"/>
        </authorList>
    </citation>
    <scope>NUCLEOTIDE SEQUENCE [LARGE SCALE GENOMIC DNA]</scope>
</reference>
<dbReference type="SUPFAM" id="SSF49764">
    <property type="entry name" value="HSP20-like chaperones"/>
    <property type="match status" value="1"/>
</dbReference>
<dbReference type="InterPro" id="IPR008978">
    <property type="entry name" value="HSP20-like_chaperone"/>
</dbReference>
<dbReference type="EMBL" id="CAXAJV020001293">
    <property type="protein sequence ID" value="CAL7943177.1"/>
    <property type="molecule type" value="Genomic_DNA"/>
</dbReference>
<gene>
    <name evidence="4" type="ORF">XYLVIOL_LOCUS5934</name>
</gene>
<dbReference type="InterPro" id="IPR019734">
    <property type="entry name" value="TPR_rpt"/>
</dbReference>
<dbReference type="Pfam" id="PF04969">
    <property type="entry name" value="CS"/>
    <property type="match status" value="1"/>
</dbReference>
<feature type="compositionally biased region" description="Acidic residues" evidence="2">
    <location>
        <begin position="236"/>
        <end position="247"/>
    </location>
</feature>
<keyword evidence="1" id="KW-0175">Coiled coil</keyword>
<comment type="caution">
    <text evidence="4">The sequence shown here is derived from an EMBL/GenBank/DDBJ whole genome shotgun (WGS) entry which is preliminary data.</text>
</comment>
<feature type="coiled-coil region" evidence="1">
    <location>
        <begin position="101"/>
        <end position="138"/>
    </location>
</feature>
<proteinExistence type="predicted"/>
<sequence length="487" mass="56286">MPVIVIKDYSWRQSSEFVILKIPLNGHPKRVDFFVIDNYVKVSFPPFILELFLWANVVENESKCTLTENEAILSLRKTNIDLEWPTLEIQDVNNDFKRECRNRAMERAHKLAEEKTKIKNEKRERIKKEAVKEQLNINTATLNKIDRIRDAHRKDAMREFEDWRSKAELSFLPDIEGEVQENRKAYKSPLKSFKVDNDTLKSQPATEEECKAKEGGKITEVQLKCEHLENEKQEIDDTSCSEDSESDYEFRSYGSMDETKKKRTREIYEKRKGRPGLDAVKAALNGNVLKRNNIFDEPSKSVPLPRKMGTINVTFSERVFPTPARESSHIEEQEWLQKQAQARRKVGFDAADLRPEERDPQWLKDKGDDFYKVGNYLAAISAYTYGIKISDKMASLYVNRSAAHYALGNYCRCIDDCSTALELMEPKCEGNRESRAKCHARRGAALCKLSSPQHGIPELEAALELTPDNESIKRDILAARQYFDVKE</sequence>
<dbReference type="InterPro" id="IPR007052">
    <property type="entry name" value="CS_dom"/>
</dbReference>
<dbReference type="InterPro" id="IPR011990">
    <property type="entry name" value="TPR-like_helical_dom_sf"/>
</dbReference>
<dbReference type="Proteomes" id="UP001642520">
    <property type="component" value="Unassembled WGS sequence"/>
</dbReference>
<dbReference type="PANTHER" id="PTHR46492">
    <property type="entry name" value="DYNEIN ASSEMBLY FACTOR 4, AXONEMAL"/>
    <property type="match status" value="1"/>
</dbReference>
<dbReference type="SUPFAM" id="SSF48452">
    <property type="entry name" value="TPR-like"/>
    <property type="match status" value="1"/>
</dbReference>
<evidence type="ECO:0000313" key="5">
    <source>
        <dbReference type="Proteomes" id="UP001642520"/>
    </source>
</evidence>
<accession>A0ABP1NT40</accession>
<evidence type="ECO:0000256" key="2">
    <source>
        <dbReference type="SAM" id="MobiDB-lite"/>
    </source>
</evidence>
<feature type="domain" description="CS" evidence="3">
    <location>
        <begin position="4"/>
        <end position="88"/>
    </location>
</feature>
<dbReference type="SMART" id="SM00028">
    <property type="entry name" value="TPR"/>
    <property type="match status" value="3"/>
</dbReference>
<dbReference type="PROSITE" id="PS51203">
    <property type="entry name" value="CS"/>
    <property type="match status" value="1"/>
</dbReference>
<protein>
    <recommendedName>
        <fullName evidence="3">CS domain-containing protein</fullName>
    </recommendedName>
</protein>
<dbReference type="Gene3D" id="1.25.40.10">
    <property type="entry name" value="Tetratricopeptide repeat domain"/>
    <property type="match status" value="1"/>
</dbReference>
<dbReference type="Gene3D" id="2.60.40.790">
    <property type="match status" value="1"/>
</dbReference>
<organism evidence="4 5">
    <name type="scientific">Xylocopa violacea</name>
    <name type="common">Violet carpenter bee</name>
    <name type="synonym">Apis violacea</name>
    <dbReference type="NCBI Taxonomy" id="135666"/>
    <lineage>
        <taxon>Eukaryota</taxon>
        <taxon>Metazoa</taxon>
        <taxon>Ecdysozoa</taxon>
        <taxon>Arthropoda</taxon>
        <taxon>Hexapoda</taxon>
        <taxon>Insecta</taxon>
        <taxon>Pterygota</taxon>
        <taxon>Neoptera</taxon>
        <taxon>Endopterygota</taxon>
        <taxon>Hymenoptera</taxon>
        <taxon>Apocrita</taxon>
        <taxon>Aculeata</taxon>
        <taxon>Apoidea</taxon>
        <taxon>Anthophila</taxon>
        <taxon>Apidae</taxon>
        <taxon>Xylocopa</taxon>
        <taxon>Xylocopa</taxon>
    </lineage>
</organism>
<evidence type="ECO:0000313" key="4">
    <source>
        <dbReference type="EMBL" id="CAL7943177.1"/>
    </source>
</evidence>
<dbReference type="InterPro" id="IPR052004">
    <property type="entry name" value="Dynein_assembly_factor_4"/>
</dbReference>
<keyword evidence="5" id="KW-1185">Reference proteome</keyword>
<dbReference type="PANTHER" id="PTHR46492:SF1">
    <property type="entry name" value="DYNEIN AXONEMAL ASSEMBLY FACTOR 4"/>
    <property type="match status" value="1"/>
</dbReference>